<evidence type="ECO:0000313" key="2">
    <source>
        <dbReference type="EMBL" id="OAX34235.1"/>
    </source>
</evidence>
<dbReference type="InParanoid" id="A0A1B7MNQ0"/>
<proteinExistence type="predicted"/>
<evidence type="ECO:0000256" key="1">
    <source>
        <dbReference type="SAM" id="MobiDB-lite"/>
    </source>
</evidence>
<evidence type="ECO:0000313" key="3">
    <source>
        <dbReference type="Proteomes" id="UP000092154"/>
    </source>
</evidence>
<dbReference type="EMBL" id="KV448638">
    <property type="protein sequence ID" value="OAX34235.1"/>
    <property type="molecule type" value="Genomic_DNA"/>
</dbReference>
<feature type="region of interest" description="Disordered" evidence="1">
    <location>
        <begin position="1"/>
        <end position="42"/>
    </location>
</feature>
<dbReference type="AlphaFoldDB" id="A0A1B7MNQ0"/>
<dbReference type="Proteomes" id="UP000092154">
    <property type="component" value="Unassembled WGS sequence"/>
</dbReference>
<reference evidence="2 3" key="1">
    <citation type="submission" date="2016-06" db="EMBL/GenBank/DDBJ databases">
        <title>Comparative genomics of the ectomycorrhizal sister species Rhizopogon vinicolor and Rhizopogon vesiculosus (Basidiomycota: Boletales) reveals a divergence of the mating type B locus.</title>
        <authorList>
            <consortium name="DOE Joint Genome Institute"/>
            <person name="Mujic A.B."/>
            <person name="Kuo A."/>
            <person name="Tritt A."/>
            <person name="Lipzen A."/>
            <person name="Chen C."/>
            <person name="Johnson J."/>
            <person name="Sharma A."/>
            <person name="Barry K."/>
            <person name="Grigoriev I.V."/>
            <person name="Spatafora J.W."/>
        </authorList>
    </citation>
    <scope>NUCLEOTIDE SEQUENCE [LARGE SCALE GENOMIC DNA]</scope>
    <source>
        <strain evidence="2 3">AM-OR11-026</strain>
    </source>
</reference>
<keyword evidence="3" id="KW-1185">Reference proteome</keyword>
<gene>
    <name evidence="2" type="ORF">K503DRAFT_834555</name>
</gene>
<dbReference type="OrthoDB" id="2449121at2759"/>
<organism evidence="2 3">
    <name type="scientific">Rhizopogon vinicolor AM-OR11-026</name>
    <dbReference type="NCBI Taxonomy" id="1314800"/>
    <lineage>
        <taxon>Eukaryota</taxon>
        <taxon>Fungi</taxon>
        <taxon>Dikarya</taxon>
        <taxon>Basidiomycota</taxon>
        <taxon>Agaricomycotina</taxon>
        <taxon>Agaricomycetes</taxon>
        <taxon>Agaricomycetidae</taxon>
        <taxon>Boletales</taxon>
        <taxon>Suillineae</taxon>
        <taxon>Rhizopogonaceae</taxon>
        <taxon>Rhizopogon</taxon>
    </lineage>
</organism>
<accession>A0A1B7MNQ0</accession>
<protein>
    <submittedName>
        <fullName evidence="2">Uncharacterized protein</fullName>
    </submittedName>
</protein>
<name>A0A1B7MNQ0_9AGAM</name>
<sequence length="113" mass="12904">MNKSDGGKRRKQCDTMIPLNNPDHSVHGKVQKMTNEDGTPKGLRSVLMERGFDVRQLKAKCSPVCPFKSENCCMARLLSQQNDFTNQEKSQCLRLSSRRQVTYVSFYRNSTVS</sequence>